<keyword evidence="7 9" id="KW-0472">Membrane</keyword>
<keyword evidence="3" id="KW-1003">Cell membrane</keyword>
<protein>
    <recommendedName>
        <fullName evidence="9">TRAP transporter small permease protein</fullName>
    </recommendedName>
</protein>
<dbReference type="InterPro" id="IPR007387">
    <property type="entry name" value="TRAP_DctQ"/>
</dbReference>
<sequence>MNRVINGYCRLLEWAMVAMLALMVLLVFGNVVLRYAFSSGITVSEEVSRWLFVWMCFLGAIVALKEHGHLGTDMLVGRLGPTGKRACLVLAQLAMLGINGLLLQGSWAQMVINREVEAPVTGASVAIFYASGVVFAVSATLILLRELWRTVSGQVRDEDLVMVQESEDLAQVEDLHLDRSVTFKKH</sequence>
<evidence type="ECO:0000259" key="10">
    <source>
        <dbReference type="Pfam" id="PF04290"/>
    </source>
</evidence>
<dbReference type="Proteomes" id="UP001365405">
    <property type="component" value="Unassembled WGS sequence"/>
</dbReference>
<feature type="transmembrane region" description="Helical" evidence="9">
    <location>
        <begin position="47"/>
        <end position="64"/>
    </location>
</feature>
<organism evidence="11 12">
    <name type="scientific">Pseudaquabacterium inlustre</name>
    <dbReference type="NCBI Taxonomy" id="2984192"/>
    <lineage>
        <taxon>Bacteria</taxon>
        <taxon>Pseudomonadati</taxon>
        <taxon>Pseudomonadota</taxon>
        <taxon>Betaproteobacteria</taxon>
        <taxon>Burkholderiales</taxon>
        <taxon>Sphaerotilaceae</taxon>
        <taxon>Pseudaquabacterium</taxon>
    </lineage>
</organism>
<comment type="function">
    <text evidence="9">Part of the tripartite ATP-independent periplasmic (TRAP) transport system.</text>
</comment>
<evidence type="ECO:0000256" key="3">
    <source>
        <dbReference type="ARBA" id="ARBA00022475"/>
    </source>
</evidence>
<accession>A0ABU9CK78</accession>
<dbReference type="PANTHER" id="PTHR35011:SF2">
    <property type="entry name" value="2,3-DIKETO-L-GULONATE TRAP TRANSPORTER SMALL PERMEASE PROTEIN YIAM"/>
    <property type="match status" value="1"/>
</dbReference>
<evidence type="ECO:0000313" key="12">
    <source>
        <dbReference type="Proteomes" id="UP001365405"/>
    </source>
</evidence>
<keyword evidence="4 9" id="KW-0997">Cell inner membrane</keyword>
<evidence type="ECO:0000256" key="1">
    <source>
        <dbReference type="ARBA" id="ARBA00004429"/>
    </source>
</evidence>
<dbReference type="PANTHER" id="PTHR35011">
    <property type="entry name" value="2,3-DIKETO-L-GULONATE TRAP TRANSPORTER SMALL PERMEASE PROTEIN YIAM"/>
    <property type="match status" value="1"/>
</dbReference>
<evidence type="ECO:0000256" key="5">
    <source>
        <dbReference type="ARBA" id="ARBA00022692"/>
    </source>
</evidence>
<comment type="caution">
    <text evidence="11">The sequence shown here is derived from an EMBL/GenBank/DDBJ whole genome shotgun (WGS) entry which is preliminary data.</text>
</comment>
<comment type="similarity">
    <text evidence="8 9">Belongs to the TRAP transporter small permease family.</text>
</comment>
<comment type="subcellular location">
    <subcellularLocation>
        <location evidence="1 9">Cell inner membrane</location>
        <topology evidence="1 9">Multi-pass membrane protein</topology>
    </subcellularLocation>
</comment>
<keyword evidence="6 9" id="KW-1133">Transmembrane helix</keyword>
<evidence type="ECO:0000313" key="11">
    <source>
        <dbReference type="EMBL" id="MEK8050957.1"/>
    </source>
</evidence>
<feature type="transmembrane region" description="Helical" evidence="9">
    <location>
        <begin position="123"/>
        <end position="144"/>
    </location>
</feature>
<keyword evidence="2 9" id="KW-0813">Transport</keyword>
<evidence type="ECO:0000256" key="9">
    <source>
        <dbReference type="RuleBase" id="RU369079"/>
    </source>
</evidence>
<name>A0ABU9CK78_9BURK</name>
<dbReference type="Pfam" id="PF04290">
    <property type="entry name" value="DctQ"/>
    <property type="match status" value="1"/>
</dbReference>
<evidence type="ECO:0000256" key="4">
    <source>
        <dbReference type="ARBA" id="ARBA00022519"/>
    </source>
</evidence>
<keyword evidence="5 9" id="KW-0812">Transmembrane</keyword>
<reference evidence="11 12" key="1">
    <citation type="submission" date="2024-04" db="EMBL/GenBank/DDBJ databases">
        <title>Novel species of the genus Ideonella isolated from streams.</title>
        <authorList>
            <person name="Lu H."/>
        </authorList>
    </citation>
    <scope>NUCLEOTIDE SEQUENCE [LARGE SCALE GENOMIC DNA]</scope>
    <source>
        <strain evidence="11 12">DXS22W</strain>
    </source>
</reference>
<evidence type="ECO:0000256" key="6">
    <source>
        <dbReference type="ARBA" id="ARBA00022989"/>
    </source>
</evidence>
<evidence type="ECO:0000256" key="8">
    <source>
        <dbReference type="ARBA" id="ARBA00038436"/>
    </source>
</evidence>
<keyword evidence="12" id="KW-1185">Reference proteome</keyword>
<comment type="subunit">
    <text evidence="9">The complex comprises the extracytoplasmic solute receptor protein and the two transmembrane proteins.</text>
</comment>
<gene>
    <name evidence="11" type="ORF">AACH10_11975</name>
</gene>
<dbReference type="RefSeq" id="WP_341410651.1">
    <property type="nucleotide sequence ID" value="NZ_JBBUTH010000007.1"/>
</dbReference>
<dbReference type="InterPro" id="IPR055348">
    <property type="entry name" value="DctQ"/>
</dbReference>
<feature type="domain" description="Tripartite ATP-independent periplasmic transporters DctQ component" evidence="10">
    <location>
        <begin position="23"/>
        <end position="151"/>
    </location>
</feature>
<evidence type="ECO:0000256" key="2">
    <source>
        <dbReference type="ARBA" id="ARBA00022448"/>
    </source>
</evidence>
<proteinExistence type="inferred from homology"/>
<evidence type="ECO:0000256" key="7">
    <source>
        <dbReference type="ARBA" id="ARBA00023136"/>
    </source>
</evidence>
<feature type="transmembrane region" description="Helical" evidence="9">
    <location>
        <begin position="12"/>
        <end position="35"/>
    </location>
</feature>
<feature type="transmembrane region" description="Helical" evidence="9">
    <location>
        <begin position="85"/>
        <end position="103"/>
    </location>
</feature>
<dbReference type="EMBL" id="JBBUTH010000007">
    <property type="protein sequence ID" value="MEK8050957.1"/>
    <property type="molecule type" value="Genomic_DNA"/>
</dbReference>